<comment type="caution">
    <text evidence="1">The sequence shown here is derived from an EMBL/GenBank/DDBJ whole genome shotgun (WGS) entry which is preliminary data.</text>
</comment>
<accession>A0ACA9STH1</accession>
<feature type="non-terminal residue" evidence="1">
    <location>
        <position position="77"/>
    </location>
</feature>
<evidence type="ECO:0000313" key="1">
    <source>
        <dbReference type="EMBL" id="CAG8846816.1"/>
    </source>
</evidence>
<evidence type="ECO:0000313" key="2">
    <source>
        <dbReference type="Proteomes" id="UP000789920"/>
    </source>
</evidence>
<gene>
    <name evidence="1" type="ORF">RPERSI_LOCUS34330</name>
</gene>
<keyword evidence="2" id="KW-1185">Reference proteome</keyword>
<dbReference type="Proteomes" id="UP000789920">
    <property type="component" value="Unassembled WGS sequence"/>
</dbReference>
<dbReference type="EMBL" id="CAJVQC010153003">
    <property type="protein sequence ID" value="CAG8846816.1"/>
    <property type="molecule type" value="Genomic_DNA"/>
</dbReference>
<proteinExistence type="predicted"/>
<sequence length="77" mass="9072">RYNRPGIANPKVLQVVVNNLHFKRKEDFRKSLAVTQGQYINIQEEYSLSCSWIKDNEKTRRVGKSNLGGYKWDNDRT</sequence>
<reference evidence="1" key="1">
    <citation type="submission" date="2021-06" db="EMBL/GenBank/DDBJ databases">
        <authorList>
            <person name="Kallberg Y."/>
            <person name="Tangrot J."/>
            <person name="Rosling A."/>
        </authorList>
    </citation>
    <scope>NUCLEOTIDE SEQUENCE</scope>
    <source>
        <strain evidence="1">MA461A</strain>
    </source>
</reference>
<name>A0ACA9STH1_9GLOM</name>
<organism evidence="1 2">
    <name type="scientific">Racocetra persica</name>
    <dbReference type="NCBI Taxonomy" id="160502"/>
    <lineage>
        <taxon>Eukaryota</taxon>
        <taxon>Fungi</taxon>
        <taxon>Fungi incertae sedis</taxon>
        <taxon>Mucoromycota</taxon>
        <taxon>Glomeromycotina</taxon>
        <taxon>Glomeromycetes</taxon>
        <taxon>Diversisporales</taxon>
        <taxon>Gigasporaceae</taxon>
        <taxon>Racocetra</taxon>
    </lineage>
</organism>
<protein>
    <submittedName>
        <fullName evidence="1">13160_t:CDS:1</fullName>
    </submittedName>
</protein>
<feature type="non-terminal residue" evidence="1">
    <location>
        <position position="1"/>
    </location>
</feature>